<gene>
    <name evidence="1" type="ORF">SPARVUS_LOCUS4420331</name>
</gene>
<name>A0ABN9C6P2_9NEOB</name>
<evidence type="ECO:0000313" key="2">
    <source>
        <dbReference type="Proteomes" id="UP001162483"/>
    </source>
</evidence>
<protein>
    <submittedName>
        <fullName evidence="1">Uncharacterized protein</fullName>
    </submittedName>
</protein>
<accession>A0ABN9C6P2</accession>
<dbReference type="Proteomes" id="UP001162483">
    <property type="component" value="Unassembled WGS sequence"/>
</dbReference>
<dbReference type="EMBL" id="CATNWA010008269">
    <property type="protein sequence ID" value="CAI9555725.1"/>
    <property type="molecule type" value="Genomic_DNA"/>
</dbReference>
<keyword evidence="2" id="KW-1185">Reference proteome</keyword>
<reference evidence="1" key="1">
    <citation type="submission" date="2023-05" db="EMBL/GenBank/DDBJ databases">
        <authorList>
            <person name="Stuckert A."/>
        </authorList>
    </citation>
    <scope>NUCLEOTIDE SEQUENCE</scope>
</reference>
<proteinExistence type="predicted"/>
<sequence>MDENPMMLSW</sequence>
<evidence type="ECO:0000313" key="1">
    <source>
        <dbReference type="EMBL" id="CAI9555725.1"/>
    </source>
</evidence>
<organism evidence="1 2">
    <name type="scientific">Staurois parvus</name>
    <dbReference type="NCBI Taxonomy" id="386267"/>
    <lineage>
        <taxon>Eukaryota</taxon>
        <taxon>Metazoa</taxon>
        <taxon>Chordata</taxon>
        <taxon>Craniata</taxon>
        <taxon>Vertebrata</taxon>
        <taxon>Euteleostomi</taxon>
        <taxon>Amphibia</taxon>
        <taxon>Batrachia</taxon>
        <taxon>Anura</taxon>
        <taxon>Neobatrachia</taxon>
        <taxon>Ranoidea</taxon>
        <taxon>Ranidae</taxon>
        <taxon>Staurois</taxon>
    </lineage>
</organism>
<comment type="caution">
    <text evidence="1">The sequence shown here is derived from an EMBL/GenBank/DDBJ whole genome shotgun (WGS) entry which is preliminary data.</text>
</comment>